<keyword evidence="3" id="KW-0547">Nucleotide-binding</keyword>
<evidence type="ECO:0000256" key="4">
    <source>
        <dbReference type="ARBA" id="ARBA00022777"/>
    </source>
</evidence>
<dbReference type="CDD" id="cd01428">
    <property type="entry name" value="ADK"/>
    <property type="match status" value="1"/>
</dbReference>
<dbReference type="InterPro" id="IPR000850">
    <property type="entry name" value="Adenylat/UMP-CMP_kin"/>
</dbReference>
<dbReference type="EMBL" id="KI913118">
    <property type="protein sequence ID" value="ETV84939.1"/>
    <property type="molecule type" value="Genomic_DNA"/>
</dbReference>
<dbReference type="OrthoDB" id="439792at2759"/>
<dbReference type="HAMAP" id="MF_00235">
    <property type="entry name" value="Adenylate_kinase_Adk"/>
    <property type="match status" value="1"/>
</dbReference>
<evidence type="ECO:0008006" key="7">
    <source>
        <dbReference type="Google" id="ProtNLM"/>
    </source>
</evidence>
<evidence type="ECO:0000313" key="6">
    <source>
        <dbReference type="EMBL" id="ETV84939.1"/>
    </source>
</evidence>
<dbReference type="AlphaFoldDB" id="W4H0Z4"/>
<gene>
    <name evidence="6" type="ORF">H257_02835</name>
</gene>
<evidence type="ECO:0000256" key="1">
    <source>
        <dbReference type="ARBA" id="ARBA00007220"/>
    </source>
</evidence>
<dbReference type="InterPro" id="IPR027417">
    <property type="entry name" value="P-loop_NTPase"/>
</dbReference>
<name>W4H0Z4_APHAT</name>
<dbReference type="InterPro" id="IPR033690">
    <property type="entry name" value="Adenylat_kinase_CS"/>
</dbReference>
<dbReference type="GO" id="GO:0005524">
    <property type="term" value="F:ATP binding"/>
    <property type="evidence" value="ECO:0007669"/>
    <property type="project" value="InterPro"/>
</dbReference>
<reference evidence="6" key="1">
    <citation type="submission" date="2013-12" db="EMBL/GenBank/DDBJ databases">
        <title>The Genome Sequence of Aphanomyces astaci APO3.</title>
        <authorList>
            <consortium name="The Broad Institute Genomics Platform"/>
            <person name="Russ C."/>
            <person name="Tyler B."/>
            <person name="van West P."/>
            <person name="Dieguez-Uribeondo J."/>
            <person name="Young S.K."/>
            <person name="Zeng Q."/>
            <person name="Gargeya S."/>
            <person name="Fitzgerald M."/>
            <person name="Abouelleil A."/>
            <person name="Alvarado L."/>
            <person name="Chapman S.B."/>
            <person name="Gainer-Dewar J."/>
            <person name="Goldberg J."/>
            <person name="Griggs A."/>
            <person name="Gujja S."/>
            <person name="Hansen M."/>
            <person name="Howarth C."/>
            <person name="Imamovic A."/>
            <person name="Ireland A."/>
            <person name="Larimer J."/>
            <person name="McCowan C."/>
            <person name="Murphy C."/>
            <person name="Pearson M."/>
            <person name="Poon T.W."/>
            <person name="Priest M."/>
            <person name="Roberts A."/>
            <person name="Saif S."/>
            <person name="Shea T."/>
            <person name="Sykes S."/>
            <person name="Wortman J."/>
            <person name="Nusbaum C."/>
            <person name="Birren B."/>
        </authorList>
    </citation>
    <scope>NUCLEOTIDE SEQUENCE [LARGE SCALE GENOMIC DNA]</scope>
    <source>
        <strain evidence="6">APO3</strain>
    </source>
</reference>
<dbReference type="GeneID" id="20804831"/>
<evidence type="ECO:0000256" key="3">
    <source>
        <dbReference type="ARBA" id="ARBA00022741"/>
    </source>
</evidence>
<keyword evidence="4 5" id="KW-0418">Kinase</keyword>
<dbReference type="Gene3D" id="3.40.50.300">
    <property type="entry name" value="P-loop containing nucleotide triphosphate hydrolases"/>
    <property type="match status" value="1"/>
</dbReference>
<sequence length="259" mass="28726">MLALKCALHSVRYTYTDCTSIICFDRYWEFRTKRSLFFCVVLVISMAPPRIVICGPPAGGKGTQCELLVDKYGIVHLSTGDMLRTSIQAGTEIGLHAKSFMDAGELVPDDVIIRVILHRLEEQDCATKGWLLDGFPRTRVQAEAMLAHQIVPTLVIVLDVADDEVVTRISGRRVDLDTGKTYHLTFNPPPPELHDKVVQRSDDTELTIRNRLAKYHDNCGTVLATFEATSNILIVDGTKPKDEIAALEFAAVDASLSLQ</sequence>
<dbReference type="NCBIfam" id="TIGR01351">
    <property type="entry name" value="adk"/>
    <property type="match status" value="1"/>
</dbReference>
<accession>W4H0Z4</accession>
<dbReference type="Pfam" id="PF00406">
    <property type="entry name" value="ADK"/>
    <property type="match status" value="1"/>
</dbReference>
<comment type="similarity">
    <text evidence="1 5">Belongs to the adenylate kinase family.</text>
</comment>
<dbReference type="VEuPathDB" id="FungiDB:H257_02835"/>
<dbReference type="InterPro" id="IPR006259">
    <property type="entry name" value="Adenyl_kin_sub"/>
</dbReference>
<dbReference type="STRING" id="112090.W4H0Z4"/>
<dbReference type="PROSITE" id="PS00113">
    <property type="entry name" value="ADENYLATE_KINASE"/>
    <property type="match status" value="1"/>
</dbReference>
<proteinExistence type="inferred from homology"/>
<dbReference type="PANTHER" id="PTHR23359">
    <property type="entry name" value="NUCLEOTIDE KINASE"/>
    <property type="match status" value="1"/>
</dbReference>
<dbReference type="RefSeq" id="XP_009824957.1">
    <property type="nucleotide sequence ID" value="XM_009826655.1"/>
</dbReference>
<dbReference type="PRINTS" id="PR00094">
    <property type="entry name" value="ADENYLTKNASE"/>
</dbReference>
<protein>
    <recommendedName>
        <fullName evidence="7">Adenylate kinase active site lid domain-containing protein</fullName>
    </recommendedName>
</protein>
<dbReference type="GO" id="GO:0004017">
    <property type="term" value="F:AMP kinase activity"/>
    <property type="evidence" value="ECO:0007669"/>
    <property type="project" value="InterPro"/>
</dbReference>
<keyword evidence="2 5" id="KW-0808">Transferase</keyword>
<dbReference type="SUPFAM" id="SSF52540">
    <property type="entry name" value="P-loop containing nucleoside triphosphate hydrolases"/>
    <property type="match status" value="1"/>
</dbReference>
<evidence type="ECO:0000256" key="2">
    <source>
        <dbReference type="ARBA" id="ARBA00022679"/>
    </source>
</evidence>
<organism evidence="6">
    <name type="scientific">Aphanomyces astaci</name>
    <name type="common">Crayfish plague agent</name>
    <dbReference type="NCBI Taxonomy" id="112090"/>
    <lineage>
        <taxon>Eukaryota</taxon>
        <taxon>Sar</taxon>
        <taxon>Stramenopiles</taxon>
        <taxon>Oomycota</taxon>
        <taxon>Saprolegniomycetes</taxon>
        <taxon>Saprolegniales</taxon>
        <taxon>Verrucalvaceae</taxon>
        <taxon>Aphanomyces</taxon>
    </lineage>
</organism>
<evidence type="ECO:0000256" key="5">
    <source>
        <dbReference type="RuleBase" id="RU003330"/>
    </source>
</evidence>
<dbReference type="InterPro" id="IPR036193">
    <property type="entry name" value="ADK_active_lid_dom_sf"/>
</dbReference>
<dbReference type="SUPFAM" id="SSF57774">
    <property type="entry name" value="Microbial and mitochondrial ADK, insert 'zinc finger' domain"/>
    <property type="match status" value="1"/>
</dbReference>